<dbReference type="SUPFAM" id="SSF51735">
    <property type="entry name" value="NAD(P)-binding Rossmann-fold domains"/>
    <property type="match status" value="1"/>
</dbReference>
<dbReference type="GO" id="GO:0004074">
    <property type="term" value="F:biliverdin reductase [NAD(P)H] activity"/>
    <property type="evidence" value="ECO:0007669"/>
    <property type="project" value="TreeGrafter"/>
</dbReference>
<dbReference type="PATRIC" id="fig|1126833.4.peg.306"/>
<dbReference type="GO" id="GO:0042602">
    <property type="term" value="F:riboflavin reductase (NADPH) activity"/>
    <property type="evidence" value="ECO:0007669"/>
    <property type="project" value="TreeGrafter"/>
</dbReference>
<gene>
    <name evidence="2" type="ORF">VN24_01360</name>
</gene>
<feature type="domain" description="NAD(P)-binding" evidence="1">
    <location>
        <begin position="7"/>
        <end position="202"/>
    </location>
</feature>
<protein>
    <recommendedName>
        <fullName evidence="1">NAD(P)-binding domain-containing protein</fullName>
    </recommendedName>
</protein>
<organism evidence="2 3">
    <name type="scientific">Paenibacillus beijingensis</name>
    <dbReference type="NCBI Taxonomy" id="1126833"/>
    <lineage>
        <taxon>Bacteria</taxon>
        <taxon>Bacillati</taxon>
        <taxon>Bacillota</taxon>
        <taxon>Bacilli</taxon>
        <taxon>Bacillales</taxon>
        <taxon>Paenibacillaceae</taxon>
        <taxon>Paenibacillus</taxon>
    </lineage>
</organism>
<keyword evidence="3" id="KW-1185">Reference proteome</keyword>
<dbReference type="HOGENOM" id="CLU_025711_4_5_9"/>
<dbReference type="Pfam" id="PF13460">
    <property type="entry name" value="NAD_binding_10"/>
    <property type="match status" value="1"/>
</dbReference>
<proteinExistence type="predicted"/>
<dbReference type="STRING" id="1126833.VN24_01360"/>
<accession>A0A0D5NE34</accession>
<name>A0A0D5NE34_9BACL</name>
<reference evidence="3" key="2">
    <citation type="submission" date="2015-03" db="EMBL/GenBank/DDBJ databases">
        <title>Genome sequence of Paenibacillus beijingensis strain DSM 24997T.</title>
        <authorList>
            <person name="Kwak Y."/>
            <person name="Shin J.-H."/>
        </authorList>
    </citation>
    <scope>NUCLEOTIDE SEQUENCE [LARGE SCALE GENOMIC DNA]</scope>
    <source>
        <strain evidence="3">DSM 24997</strain>
    </source>
</reference>
<dbReference type="KEGG" id="pbj:VN24_01360"/>
<reference evidence="2 3" key="1">
    <citation type="journal article" date="2015" name="J. Biotechnol.">
        <title>Complete genome sequence of Paenibacillus beijingensis 7188(T) (=DSM 24997(T)), a novel rhizobacterium from jujube garden soil.</title>
        <authorList>
            <person name="Kwak Y."/>
            <person name="Shin J.H."/>
        </authorList>
    </citation>
    <scope>NUCLEOTIDE SEQUENCE [LARGE SCALE GENOMIC DNA]</scope>
    <source>
        <strain evidence="2 3">DSM 24997</strain>
    </source>
</reference>
<dbReference type="OrthoDB" id="9785372at2"/>
<dbReference type="Gene3D" id="3.40.50.720">
    <property type="entry name" value="NAD(P)-binding Rossmann-like Domain"/>
    <property type="match status" value="1"/>
</dbReference>
<dbReference type="InterPro" id="IPR051606">
    <property type="entry name" value="Polyketide_Oxido-like"/>
</dbReference>
<dbReference type="InterPro" id="IPR036291">
    <property type="entry name" value="NAD(P)-bd_dom_sf"/>
</dbReference>
<evidence type="ECO:0000313" key="2">
    <source>
        <dbReference type="EMBL" id="AJY73516.1"/>
    </source>
</evidence>
<dbReference type="InterPro" id="IPR016040">
    <property type="entry name" value="NAD(P)-bd_dom"/>
</dbReference>
<dbReference type="RefSeq" id="WP_045668951.1">
    <property type="nucleotide sequence ID" value="NZ_CP011058.1"/>
</dbReference>
<sequence length="213" mass="23808">MKLIVFGATGGTGRQAVELLLAAGHEVTAVVRQPDKFEMFHERLIVIRGDVFAPSTIQSAMVGKDAVLSALGVNHRQPTTVYSEGTDHVIRAMRNAGVHRLICLSASALEIPPDTRFMPRLIIQLIVRRLFKHLYEDMERMEQNVRRSALDWTIIRPPRLTNGSRTGTYRIAVNRPMTKAKGLRGISRADLADCMVDLLNNPASYQSLIEISY</sequence>
<evidence type="ECO:0000313" key="3">
    <source>
        <dbReference type="Proteomes" id="UP000032633"/>
    </source>
</evidence>
<dbReference type="CDD" id="cd05244">
    <property type="entry name" value="BVR-B_like_SDR_a"/>
    <property type="match status" value="1"/>
</dbReference>
<dbReference type="PANTHER" id="PTHR43355">
    <property type="entry name" value="FLAVIN REDUCTASE (NADPH)"/>
    <property type="match status" value="1"/>
</dbReference>
<evidence type="ECO:0000259" key="1">
    <source>
        <dbReference type="Pfam" id="PF13460"/>
    </source>
</evidence>
<dbReference type="PANTHER" id="PTHR43355:SF2">
    <property type="entry name" value="FLAVIN REDUCTASE (NADPH)"/>
    <property type="match status" value="1"/>
</dbReference>
<dbReference type="AlphaFoldDB" id="A0A0D5NE34"/>
<dbReference type="Proteomes" id="UP000032633">
    <property type="component" value="Chromosome"/>
</dbReference>
<dbReference type="EMBL" id="CP011058">
    <property type="protein sequence ID" value="AJY73516.1"/>
    <property type="molecule type" value="Genomic_DNA"/>
</dbReference>